<comment type="caution">
    <text evidence="2">The sequence shown here is derived from an EMBL/GenBank/DDBJ whole genome shotgun (WGS) entry which is preliminary data.</text>
</comment>
<keyword evidence="3" id="KW-1185">Reference proteome</keyword>
<dbReference type="PANTHER" id="PTHR40469">
    <property type="entry name" value="SECRETED GLYCOSYL HYDROLASE"/>
    <property type="match status" value="1"/>
</dbReference>
<dbReference type="Gene3D" id="3.40.50.880">
    <property type="match status" value="1"/>
</dbReference>
<sequence>MIAAFAALSAVVAGLAPVDRARADDDADKPIRALLVLGGCCHDYAKQKDAIAAGVSKRANVQWAIAYDKDTGTKHLNPVYDHADWYKGYDVIVHDECSADVKDPETVDNVLKPHKAGIPGVVLHCGMHSYRSEGFPKTTPWFDFTGLATTGHGAQLPIAVTYVDKESPITKGLEDWRTVNEELYNNAAGKLLDTAKPIARGQQTSKSKDGKESTAECVVAWTNLYQGKTKVFATTLGHNTGTVADARYLDLLTRGLLWSVGKLDDAHLKPAKQVYIDGSAPAK</sequence>
<evidence type="ECO:0000313" key="3">
    <source>
        <dbReference type="Proteomes" id="UP000214646"/>
    </source>
</evidence>
<proteinExistence type="predicted"/>
<dbReference type="InterPro" id="IPR029010">
    <property type="entry name" value="ThuA-like"/>
</dbReference>
<dbReference type="EMBL" id="NIDE01000002">
    <property type="protein sequence ID" value="OWK45650.1"/>
    <property type="molecule type" value="Genomic_DNA"/>
</dbReference>
<dbReference type="SUPFAM" id="SSF52317">
    <property type="entry name" value="Class I glutamine amidotransferase-like"/>
    <property type="match status" value="1"/>
</dbReference>
<feature type="domain" description="ThuA-like" evidence="1">
    <location>
        <begin position="84"/>
        <end position="258"/>
    </location>
</feature>
<dbReference type="Proteomes" id="UP000214646">
    <property type="component" value="Unassembled WGS sequence"/>
</dbReference>
<evidence type="ECO:0000313" key="2">
    <source>
        <dbReference type="EMBL" id="OWK45650.1"/>
    </source>
</evidence>
<dbReference type="Pfam" id="PF06283">
    <property type="entry name" value="ThuA"/>
    <property type="match status" value="1"/>
</dbReference>
<accession>A0A225DVT6</accession>
<protein>
    <recommendedName>
        <fullName evidence="1">ThuA-like domain-containing protein</fullName>
    </recommendedName>
</protein>
<dbReference type="PANTHER" id="PTHR40469:SF2">
    <property type="entry name" value="GALACTOSE-BINDING DOMAIN-LIKE SUPERFAMILY PROTEIN"/>
    <property type="match status" value="1"/>
</dbReference>
<organism evidence="2 3">
    <name type="scientific">Fimbriiglobus ruber</name>
    <dbReference type="NCBI Taxonomy" id="1908690"/>
    <lineage>
        <taxon>Bacteria</taxon>
        <taxon>Pseudomonadati</taxon>
        <taxon>Planctomycetota</taxon>
        <taxon>Planctomycetia</taxon>
        <taxon>Gemmatales</taxon>
        <taxon>Gemmataceae</taxon>
        <taxon>Fimbriiglobus</taxon>
    </lineage>
</organism>
<evidence type="ECO:0000259" key="1">
    <source>
        <dbReference type="Pfam" id="PF06283"/>
    </source>
</evidence>
<dbReference type="InterPro" id="IPR029062">
    <property type="entry name" value="Class_I_gatase-like"/>
</dbReference>
<dbReference type="AlphaFoldDB" id="A0A225DVT6"/>
<name>A0A225DVT6_9BACT</name>
<reference evidence="3" key="1">
    <citation type="submission" date="2017-06" db="EMBL/GenBank/DDBJ databases">
        <title>Genome analysis of Fimbriiglobus ruber SP5, the first member of the order Planctomycetales with confirmed chitinolytic capability.</title>
        <authorList>
            <person name="Ravin N.V."/>
            <person name="Rakitin A.L."/>
            <person name="Ivanova A.A."/>
            <person name="Beletsky A.V."/>
            <person name="Kulichevskaya I.S."/>
            <person name="Mardanov A.V."/>
            <person name="Dedysh S.N."/>
        </authorList>
    </citation>
    <scope>NUCLEOTIDE SEQUENCE [LARGE SCALE GENOMIC DNA]</scope>
    <source>
        <strain evidence="3">SP5</strain>
    </source>
</reference>
<gene>
    <name evidence="2" type="ORF">FRUB_01981</name>
</gene>
<dbReference type="OrthoDB" id="7171409at2"/>